<evidence type="ECO:0000313" key="3">
    <source>
        <dbReference type="Proteomes" id="UP000429785"/>
    </source>
</evidence>
<keyword evidence="1" id="KW-0732">Signal</keyword>
<evidence type="ECO:0008006" key="4">
    <source>
        <dbReference type="Google" id="ProtNLM"/>
    </source>
</evidence>
<evidence type="ECO:0000313" key="2">
    <source>
        <dbReference type="EMBL" id="KAB7528992.1"/>
    </source>
</evidence>
<name>A0A6I1E093_9FLAO</name>
<dbReference type="Proteomes" id="UP000429785">
    <property type="component" value="Unassembled WGS sequence"/>
</dbReference>
<dbReference type="AlphaFoldDB" id="A0A6I1E093"/>
<gene>
    <name evidence="2" type="ORF">F8C76_14185</name>
</gene>
<accession>A0A6I1E093</accession>
<dbReference type="RefSeq" id="WP_152132353.1">
    <property type="nucleotide sequence ID" value="NZ_WELG01000002.1"/>
</dbReference>
<reference evidence="2 3" key="1">
    <citation type="submission" date="2019-10" db="EMBL/GenBank/DDBJ databases">
        <title>Muricauda olearia CL-SS4 JCM15563 genome.</title>
        <authorList>
            <person name="Liu L."/>
        </authorList>
    </citation>
    <scope>NUCLEOTIDE SEQUENCE [LARGE SCALE GENOMIC DNA]</scope>
    <source>
        <strain evidence="2 3">CL-SS4</strain>
    </source>
</reference>
<organism evidence="2 3">
    <name type="scientific">Flagellimonas olearia</name>
    <dbReference type="NCBI Taxonomy" id="552546"/>
    <lineage>
        <taxon>Bacteria</taxon>
        <taxon>Pseudomonadati</taxon>
        <taxon>Bacteroidota</taxon>
        <taxon>Flavobacteriia</taxon>
        <taxon>Flavobacteriales</taxon>
        <taxon>Flavobacteriaceae</taxon>
        <taxon>Flagellimonas</taxon>
    </lineage>
</organism>
<feature type="chain" id="PRO_5026210452" description="Ig-like domain-containing protein" evidence="1">
    <location>
        <begin position="23"/>
        <end position="127"/>
    </location>
</feature>
<sequence>MKTSSKLIALLFVMSLVTYVSAQNLDNSSSSATKEASLKSDAVEAVEATGISLSWCGTGPYGQVDGSVYGGTAPYRWYQGGTLLMTTYSSSVTLNFGCNGGVLTVKDANNNEDADIVPQGCVDHGCN</sequence>
<evidence type="ECO:0000256" key="1">
    <source>
        <dbReference type="SAM" id="SignalP"/>
    </source>
</evidence>
<comment type="caution">
    <text evidence="2">The sequence shown here is derived from an EMBL/GenBank/DDBJ whole genome shotgun (WGS) entry which is preliminary data.</text>
</comment>
<dbReference type="EMBL" id="WELG01000002">
    <property type="protein sequence ID" value="KAB7528992.1"/>
    <property type="molecule type" value="Genomic_DNA"/>
</dbReference>
<proteinExistence type="predicted"/>
<feature type="signal peptide" evidence="1">
    <location>
        <begin position="1"/>
        <end position="22"/>
    </location>
</feature>
<protein>
    <recommendedName>
        <fullName evidence="4">Ig-like domain-containing protein</fullName>
    </recommendedName>
</protein>
<dbReference type="OrthoDB" id="1446928at2"/>